<gene>
    <name evidence="1" type="ORF">MYMAC_006697</name>
</gene>
<dbReference type="KEGG" id="mmas:MYMAC_006697"/>
<protein>
    <submittedName>
        <fullName evidence="1">Uncharacterized protein</fullName>
    </submittedName>
</protein>
<dbReference type="AlphaFoldDB" id="A0A250K555"/>
<dbReference type="EMBL" id="CP022203">
    <property type="protein sequence ID" value="ATB51040.1"/>
    <property type="molecule type" value="Genomic_DNA"/>
</dbReference>
<evidence type="ECO:0000313" key="1">
    <source>
        <dbReference type="EMBL" id="ATB51040.1"/>
    </source>
</evidence>
<reference evidence="1 2" key="1">
    <citation type="submission" date="2017-06" db="EMBL/GenBank/DDBJ databases">
        <title>Sequencing and comparative analysis of myxobacterial genomes.</title>
        <authorList>
            <person name="Rupp O."/>
            <person name="Goesmann A."/>
            <person name="Sogaard-Andersen L."/>
        </authorList>
    </citation>
    <scope>NUCLEOTIDE SEQUENCE [LARGE SCALE GENOMIC DNA]</scope>
    <source>
        <strain evidence="1 2">DSM 14697</strain>
    </source>
</reference>
<proteinExistence type="predicted"/>
<organism evidence="1 2">
    <name type="scientific">Corallococcus macrosporus DSM 14697</name>
    <dbReference type="NCBI Taxonomy" id="1189310"/>
    <lineage>
        <taxon>Bacteria</taxon>
        <taxon>Pseudomonadati</taxon>
        <taxon>Myxococcota</taxon>
        <taxon>Myxococcia</taxon>
        <taxon>Myxococcales</taxon>
        <taxon>Cystobacterineae</taxon>
        <taxon>Myxococcaceae</taxon>
        <taxon>Corallococcus</taxon>
    </lineage>
</organism>
<dbReference type="Pfam" id="PF09535">
    <property type="entry name" value="Gmx_para_CXXCG"/>
    <property type="match status" value="1"/>
</dbReference>
<evidence type="ECO:0000313" key="2">
    <source>
        <dbReference type="Proteomes" id="UP000217343"/>
    </source>
</evidence>
<dbReference type="InterPro" id="IPR011750">
    <property type="entry name" value="Gmx_para_CXXCG"/>
</dbReference>
<sequence length="62" mass="7073">MCGVEDYDLPDPYHLDAASLPTQVDIFRLADWTTIILATQRFVDAVQHLELDGVTFRPVQVR</sequence>
<accession>A0A250K555</accession>
<keyword evidence="2" id="KW-1185">Reference proteome</keyword>
<dbReference type="Proteomes" id="UP000217343">
    <property type="component" value="Chromosome"/>
</dbReference>
<name>A0A250K555_9BACT</name>